<dbReference type="EMBL" id="ACGU01000009">
    <property type="protein sequence ID" value="EEJ73031.1"/>
    <property type="molecule type" value="Genomic_DNA"/>
</dbReference>
<accession>C2EK16</accession>
<dbReference type="HOGENOM" id="CLU_106729_4_2_9"/>
<dbReference type="InterPro" id="IPR007492">
    <property type="entry name" value="LytTR_DNA-bd_dom"/>
</dbReference>
<feature type="domain" description="HTH LytTR-type" evidence="1">
    <location>
        <begin position="52"/>
        <end position="155"/>
    </location>
</feature>
<comment type="caution">
    <text evidence="2">The sequence shown here is derived from an EMBL/GenBank/DDBJ whole genome shotgun (WGS) entry which is preliminary data.</text>
</comment>
<dbReference type="STRING" id="525365.HMPREF0548_0012"/>
<dbReference type="PROSITE" id="PS50930">
    <property type="entry name" value="HTH_LYTTR"/>
    <property type="match status" value="1"/>
</dbReference>
<dbReference type="PANTHER" id="PTHR37299">
    <property type="entry name" value="TRANSCRIPTIONAL REGULATOR-RELATED"/>
    <property type="match status" value="1"/>
</dbReference>
<dbReference type="Gene3D" id="2.40.50.1020">
    <property type="entry name" value="LytTr DNA-binding domain"/>
    <property type="match status" value="1"/>
</dbReference>
<organism evidence="2 3">
    <name type="scientific">Lactobacillus ultunensis DSM 16047</name>
    <dbReference type="NCBI Taxonomy" id="525365"/>
    <lineage>
        <taxon>Bacteria</taxon>
        <taxon>Bacillati</taxon>
        <taxon>Bacillota</taxon>
        <taxon>Bacilli</taxon>
        <taxon>Lactobacillales</taxon>
        <taxon>Lactobacillaceae</taxon>
        <taxon>Lactobacillus</taxon>
    </lineage>
</organism>
<keyword evidence="2" id="KW-0238">DNA-binding</keyword>
<dbReference type="eggNOG" id="COG3279">
    <property type="taxonomic scope" value="Bacteria"/>
</dbReference>
<dbReference type="AlphaFoldDB" id="C2EK16"/>
<evidence type="ECO:0000313" key="2">
    <source>
        <dbReference type="EMBL" id="EEJ73031.1"/>
    </source>
</evidence>
<dbReference type="Proteomes" id="UP000005583">
    <property type="component" value="Unassembled WGS sequence"/>
</dbReference>
<sequence length="155" mass="18475">MYTVKQRGGKLMKVKLNIDSNLTEEKAEFWIKKMTTKIEQITKELNSKQDFLWCYQDRDAFQVKYDDIFLIQVENEKTQIYTQSDKYIFKGRLYQIEKNLPGDFIMASRSAIINYRKLDHLKMLENGNIDAILENKIDVQISRRKIKNLKEKLGL</sequence>
<dbReference type="SMART" id="SM00850">
    <property type="entry name" value="LytTR"/>
    <property type="match status" value="1"/>
</dbReference>
<dbReference type="Pfam" id="PF04397">
    <property type="entry name" value="LytTR"/>
    <property type="match status" value="1"/>
</dbReference>
<reference evidence="2 3" key="1">
    <citation type="submission" date="2009-01" db="EMBL/GenBank/DDBJ databases">
        <authorList>
            <person name="Qin X."/>
            <person name="Bachman B."/>
            <person name="Battles P."/>
            <person name="Bell A."/>
            <person name="Bess C."/>
            <person name="Bickham C."/>
            <person name="Chaboub L."/>
            <person name="Chen D."/>
            <person name="Coyle M."/>
            <person name="Deiros D.R."/>
            <person name="Dinh H."/>
            <person name="Forbes L."/>
            <person name="Fowler G."/>
            <person name="Francisco L."/>
            <person name="Fu Q."/>
            <person name="Gubbala S."/>
            <person name="Hale W."/>
            <person name="Han Y."/>
            <person name="Hemphill L."/>
            <person name="Highlander S.K."/>
            <person name="Hirani K."/>
            <person name="Hogues M."/>
            <person name="Jackson L."/>
            <person name="Jakkamsetti A."/>
            <person name="Javaid M."/>
            <person name="Jiang H."/>
            <person name="Korchina V."/>
            <person name="Kovar C."/>
            <person name="Lara F."/>
            <person name="Lee S."/>
            <person name="Mata R."/>
            <person name="Mathew T."/>
            <person name="Moen C."/>
            <person name="Morales K."/>
            <person name="Munidasa M."/>
            <person name="Nazareth L."/>
            <person name="Ngo R."/>
            <person name="Nguyen L."/>
            <person name="Okwuonu G."/>
            <person name="Ongeri F."/>
            <person name="Patil S."/>
            <person name="Petrosino J."/>
            <person name="Pham C."/>
            <person name="Pham P."/>
            <person name="Pu L.-L."/>
            <person name="Puazo M."/>
            <person name="Raj R."/>
            <person name="Reid J."/>
            <person name="Rouhana J."/>
            <person name="Saada N."/>
            <person name="Shang Y."/>
            <person name="Simmons D."/>
            <person name="Thornton R."/>
            <person name="Warren J."/>
            <person name="Weissenberger G."/>
            <person name="Zhang J."/>
            <person name="Zhang L."/>
            <person name="Zhou C."/>
            <person name="Zhu D."/>
            <person name="Muzny D."/>
            <person name="Worley K."/>
            <person name="Gibbs R."/>
        </authorList>
    </citation>
    <scope>NUCLEOTIDE SEQUENCE [LARGE SCALE GENOMIC DNA]</scope>
    <source>
        <strain evidence="2 3">DSM 16047</strain>
    </source>
</reference>
<dbReference type="PATRIC" id="fig|525365.8.peg.1506"/>
<evidence type="ECO:0000313" key="3">
    <source>
        <dbReference type="Proteomes" id="UP000005583"/>
    </source>
</evidence>
<name>C2EK16_9LACO</name>
<dbReference type="PANTHER" id="PTHR37299:SF1">
    <property type="entry name" value="STAGE 0 SPORULATION PROTEIN A HOMOLOG"/>
    <property type="match status" value="1"/>
</dbReference>
<gene>
    <name evidence="2" type="ORF">HMPREF0548_0012</name>
</gene>
<proteinExistence type="predicted"/>
<dbReference type="GO" id="GO:0003677">
    <property type="term" value="F:DNA binding"/>
    <property type="evidence" value="ECO:0007669"/>
    <property type="project" value="UniProtKB-KW"/>
</dbReference>
<dbReference type="InterPro" id="IPR046947">
    <property type="entry name" value="LytR-like"/>
</dbReference>
<protein>
    <submittedName>
        <fullName evidence="2">LytTr DNA-binding domain protein</fullName>
    </submittedName>
</protein>
<keyword evidence="3" id="KW-1185">Reference proteome</keyword>
<evidence type="ECO:0000259" key="1">
    <source>
        <dbReference type="PROSITE" id="PS50930"/>
    </source>
</evidence>
<dbReference type="GO" id="GO:0000156">
    <property type="term" value="F:phosphorelay response regulator activity"/>
    <property type="evidence" value="ECO:0007669"/>
    <property type="project" value="InterPro"/>
</dbReference>